<feature type="transmembrane region" description="Helical" evidence="1">
    <location>
        <begin position="98"/>
        <end position="121"/>
    </location>
</feature>
<organism evidence="2 3">
    <name type="scientific">Erythrobacter fulvus</name>
    <dbReference type="NCBI Taxonomy" id="2987523"/>
    <lineage>
        <taxon>Bacteria</taxon>
        <taxon>Pseudomonadati</taxon>
        <taxon>Pseudomonadota</taxon>
        <taxon>Alphaproteobacteria</taxon>
        <taxon>Sphingomonadales</taxon>
        <taxon>Erythrobacteraceae</taxon>
        <taxon>Erythrobacter/Porphyrobacter group</taxon>
        <taxon>Erythrobacter</taxon>
    </lineage>
</organism>
<gene>
    <name evidence="2" type="ORF">OIK40_04170</name>
</gene>
<sequence>MSDGNRGVLAAFAGIAALLVATGAGAFYGSVYAPEKRHYQSVGPNSGQTYPAESPRNGLADVRGIDALAESLIAKPKPRNNDEREQRELAAQESMAVFAYWMFWAVVIQTLLAGGALLAILKDLKQSRESNERALRAYLYFGPIELSSFASRETSDGRRFEVNTAVKNGGQTPAYECVHMGNIVAFTPDEAEAHFGNQREPPRIGMPTPYVVPNGGEVNAAFYSSSDVSESDLIRLRDGLKRLYAYGIVVYHDIFGFERRTRFCFQLESALPQEPPNGGVLTANVLWSLAPFHNDAD</sequence>
<protein>
    <submittedName>
        <fullName evidence="2">Uncharacterized protein</fullName>
    </submittedName>
</protein>
<evidence type="ECO:0000256" key="1">
    <source>
        <dbReference type="SAM" id="Phobius"/>
    </source>
</evidence>
<reference evidence="2 3" key="1">
    <citation type="submission" date="2022-10" db="EMBL/GenBank/DDBJ databases">
        <title>Erythrobacter sp. sf7 Genome sequencing.</title>
        <authorList>
            <person name="Park S."/>
        </authorList>
    </citation>
    <scope>NUCLEOTIDE SEQUENCE [LARGE SCALE GENOMIC DNA]</scope>
    <source>
        <strain evidence="3">sf7</strain>
    </source>
</reference>
<evidence type="ECO:0000313" key="3">
    <source>
        <dbReference type="Proteomes" id="UP001216558"/>
    </source>
</evidence>
<keyword evidence="1" id="KW-1133">Transmembrane helix</keyword>
<keyword evidence="1" id="KW-0472">Membrane</keyword>
<comment type="caution">
    <text evidence="2">The sequence shown here is derived from an EMBL/GenBank/DDBJ whole genome shotgun (WGS) entry which is preliminary data.</text>
</comment>
<dbReference type="Proteomes" id="UP001216558">
    <property type="component" value="Unassembled WGS sequence"/>
</dbReference>
<keyword evidence="1" id="KW-0812">Transmembrane</keyword>
<proteinExistence type="predicted"/>
<dbReference type="EMBL" id="JAQQXQ010000002">
    <property type="protein sequence ID" value="MDC8753835.1"/>
    <property type="molecule type" value="Genomic_DNA"/>
</dbReference>
<name>A0ABT5JNT8_9SPHN</name>
<evidence type="ECO:0000313" key="2">
    <source>
        <dbReference type="EMBL" id="MDC8753835.1"/>
    </source>
</evidence>
<keyword evidence="3" id="KW-1185">Reference proteome</keyword>
<accession>A0ABT5JNT8</accession>